<dbReference type="PROSITE" id="PS50889">
    <property type="entry name" value="S4"/>
    <property type="match status" value="1"/>
</dbReference>
<accession>G1XK14</accession>
<evidence type="ECO:0000259" key="8">
    <source>
        <dbReference type="SMART" id="SM00363"/>
    </source>
</evidence>
<feature type="domain" description="RNA-binding S4" evidence="8">
    <location>
        <begin position="139"/>
        <end position="202"/>
    </location>
</feature>
<dbReference type="OMA" id="GDMFQVE"/>
<evidence type="ECO:0000256" key="7">
    <source>
        <dbReference type="SAM" id="MobiDB-lite"/>
    </source>
</evidence>
<dbReference type="InterPro" id="IPR022801">
    <property type="entry name" value="Ribosomal_uS4"/>
</dbReference>
<dbReference type="InterPro" id="IPR036986">
    <property type="entry name" value="S4_RNA-bd_sf"/>
</dbReference>
<sequence length="387" mass="44467">MSRTKLFALKHPYPRQSWNKQAVYNLYRYRMPQTSRKTFYQQKFRAKQETRRFHGEYLTERKWNSMFRHTLRGVVRMNPAIMAKDDGSSVVSGRGTGIDPKPLRMVELPKDIERRRKELKDANPQPIPFMQMTYAPLERRLDTAVYRALFASSVRQARMMCLHGKVFVNGVKMPHAGYMLNPGDMFSIDPLLVMKAIGGPERKPFKQLSTQAKSDLQKAIEEAQSKTKSSTYLKSSNKKVLAGNAAAEVDTETFTAAGVKSESTTTTTTETETEGEPTTSSSSSTDKIVTEAGGDEETSAGNKKFHLPSDWRTYLPKHPRWKIYDEWRPKRFMNLFAFIPRYLEVNHHICHAVYLRHPVARSGGAEVPNPFNDGVMQLAFNWYLRRR</sequence>
<dbReference type="CDD" id="cd00165">
    <property type="entry name" value="S4"/>
    <property type="match status" value="1"/>
</dbReference>
<dbReference type="GO" id="GO:0019843">
    <property type="term" value="F:rRNA binding"/>
    <property type="evidence" value="ECO:0007669"/>
    <property type="project" value="UniProtKB-KW"/>
</dbReference>
<dbReference type="PANTHER" id="PTHR11831">
    <property type="entry name" value="30S 40S RIBOSOMAL PROTEIN"/>
    <property type="match status" value="1"/>
</dbReference>
<dbReference type="FunCoup" id="G1XK14">
    <property type="interactions" value="104"/>
</dbReference>
<name>G1XK14_ARTOA</name>
<keyword evidence="5" id="KW-0687">Ribonucleoprotein</keyword>
<evidence type="ECO:0000256" key="2">
    <source>
        <dbReference type="ARBA" id="ARBA00022730"/>
    </source>
</evidence>
<dbReference type="InterPro" id="IPR002942">
    <property type="entry name" value="S4_RNA-bd"/>
</dbReference>
<dbReference type="EMBL" id="ADOT01000191">
    <property type="protein sequence ID" value="EGX46471.1"/>
    <property type="molecule type" value="Genomic_DNA"/>
</dbReference>
<dbReference type="SUPFAM" id="SSF55174">
    <property type="entry name" value="Alpha-L RNA-binding motif"/>
    <property type="match status" value="1"/>
</dbReference>
<dbReference type="SMART" id="SM00363">
    <property type="entry name" value="S4"/>
    <property type="match status" value="1"/>
</dbReference>
<keyword evidence="3 6" id="KW-0694">RNA-binding</keyword>
<dbReference type="GO" id="GO:0042274">
    <property type="term" value="P:ribosomal small subunit biogenesis"/>
    <property type="evidence" value="ECO:0007669"/>
    <property type="project" value="TreeGrafter"/>
</dbReference>
<feature type="compositionally biased region" description="Low complexity" evidence="7">
    <location>
        <begin position="261"/>
        <end position="285"/>
    </location>
</feature>
<dbReference type="AlphaFoldDB" id="G1XK14"/>
<evidence type="ECO:0000256" key="1">
    <source>
        <dbReference type="ARBA" id="ARBA00007465"/>
    </source>
</evidence>
<proteinExistence type="inferred from homology"/>
<dbReference type="OrthoDB" id="3356781at2759"/>
<evidence type="ECO:0000256" key="5">
    <source>
        <dbReference type="ARBA" id="ARBA00023274"/>
    </source>
</evidence>
<reference evidence="9 10" key="1">
    <citation type="journal article" date="2011" name="PLoS Pathog.">
        <title>Genomic and proteomic analyses of the fungus Arthrobotrys oligospora provide insights into nematode-trap formation.</title>
        <authorList>
            <person name="Yang J."/>
            <person name="Wang L."/>
            <person name="Ji X."/>
            <person name="Feng Y."/>
            <person name="Li X."/>
            <person name="Zou C."/>
            <person name="Xu J."/>
            <person name="Ren Y."/>
            <person name="Mi Q."/>
            <person name="Wu J."/>
            <person name="Liu S."/>
            <person name="Liu Y."/>
            <person name="Huang X."/>
            <person name="Wang H."/>
            <person name="Niu X."/>
            <person name="Li J."/>
            <person name="Liang L."/>
            <person name="Luo Y."/>
            <person name="Ji K."/>
            <person name="Zhou W."/>
            <person name="Yu Z."/>
            <person name="Li G."/>
            <person name="Liu Y."/>
            <person name="Li L."/>
            <person name="Qiao M."/>
            <person name="Feng L."/>
            <person name="Zhang K.-Q."/>
        </authorList>
    </citation>
    <scope>NUCLEOTIDE SEQUENCE [LARGE SCALE GENOMIC DNA]</scope>
    <source>
        <strain evidence="10">ATCC 24927 / CBS 115.81 / DSM 1491</strain>
    </source>
</reference>
<comment type="caution">
    <text evidence="9">The sequence shown here is derived from an EMBL/GenBank/DDBJ whole genome shotgun (WGS) entry which is preliminary data.</text>
</comment>
<dbReference type="Pfam" id="PF01479">
    <property type="entry name" value="S4"/>
    <property type="match status" value="1"/>
</dbReference>
<organism evidence="9 10">
    <name type="scientific">Arthrobotrys oligospora (strain ATCC 24927 / CBS 115.81 / DSM 1491)</name>
    <name type="common">Nematode-trapping fungus</name>
    <name type="synonym">Didymozoophaga oligospora</name>
    <dbReference type="NCBI Taxonomy" id="756982"/>
    <lineage>
        <taxon>Eukaryota</taxon>
        <taxon>Fungi</taxon>
        <taxon>Dikarya</taxon>
        <taxon>Ascomycota</taxon>
        <taxon>Pezizomycotina</taxon>
        <taxon>Orbiliomycetes</taxon>
        <taxon>Orbiliales</taxon>
        <taxon>Orbiliaceae</taxon>
        <taxon>Orbilia</taxon>
        <taxon>Orbilia oligospora</taxon>
    </lineage>
</organism>
<evidence type="ECO:0000313" key="9">
    <source>
        <dbReference type="EMBL" id="EGX46471.1"/>
    </source>
</evidence>
<dbReference type="GO" id="GO:0003735">
    <property type="term" value="F:structural constituent of ribosome"/>
    <property type="evidence" value="ECO:0007669"/>
    <property type="project" value="TreeGrafter"/>
</dbReference>
<dbReference type="InParanoid" id="G1XK14"/>
<dbReference type="GO" id="GO:0005763">
    <property type="term" value="C:mitochondrial small ribosomal subunit"/>
    <property type="evidence" value="ECO:0007669"/>
    <property type="project" value="TreeGrafter"/>
</dbReference>
<dbReference type="PANTHER" id="PTHR11831:SF4">
    <property type="entry name" value="SMALL RIBOSOMAL SUBUNIT PROTEIN US4M"/>
    <property type="match status" value="1"/>
</dbReference>
<dbReference type="HOGENOM" id="CLU_026386_1_0_1"/>
<protein>
    <recommendedName>
        <fullName evidence="8">RNA-binding S4 domain-containing protein</fullName>
    </recommendedName>
</protein>
<comment type="similarity">
    <text evidence="1">Belongs to the universal ribosomal protein uS4 family.</text>
</comment>
<evidence type="ECO:0000256" key="6">
    <source>
        <dbReference type="PROSITE-ProRule" id="PRU00182"/>
    </source>
</evidence>
<feature type="region of interest" description="Disordered" evidence="7">
    <location>
        <begin position="257"/>
        <end position="303"/>
    </location>
</feature>
<dbReference type="Proteomes" id="UP000008784">
    <property type="component" value="Unassembled WGS sequence"/>
</dbReference>
<dbReference type="Gene3D" id="3.10.290.10">
    <property type="entry name" value="RNA-binding S4 domain"/>
    <property type="match status" value="1"/>
</dbReference>
<evidence type="ECO:0000313" key="10">
    <source>
        <dbReference type="Proteomes" id="UP000008784"/>
    </source>
</evidence>
<gene>
    <name evidence="9" type="ORF">AOL_s00109g43</name>
</gene>
<dbReference type="eggNOG" id="ENOG502QTS9">
    <property type="taxonomic scope" value="Eukaryota"/>
</dbReference>
<keyword evidence="4" id="KW-0689">Ribosomal protein</keyword>
<evidence type="ECO:0000256" key="4">
    <source>
        <dbReference type="ARBA" id="ARBA00022980"/>
    </source>
</evidence>
<evidence type="ECO:0000256" key="3">
    <source>
        <dbReference type="ARBA" id="ARBA00022884"/>
    </source>
</evidence>
<keyword evidence="2" id="KW-0699">rRNA-binding</keyword>
<dbReference type="STRING" id="756982.G1XK14"/>
<dbReference type="GeneID" id="22895916"/>
<keyword evidence="10" id="KW-1185">Reference proteome</keyword>
<dbReference type="RefSeq" id="XP_011124826.1">
    <property type="nucleotide sequence ID" value="XM_011126524.1"/>
</dbReference>